<evidence type="ECO:0008006" key="3">
    <source>
        <dbReference type="Google" id="ProtNLM"/>
    </source>
</evidence>
<dbReference type="AlphaFoldDB" id="A0A917P6V3"/>
<sequence>MRLVYQAPQDEFGQFPTSIRIVRAMINRRMGNLVEAVEELGAVAADLEAAGNIAELARVRLQLAYALHLDGQPDASADVLRAALQGLLRTNIHPSMRPELEELAELLHFAALEPSLAPYLEPVMDSLAGVLGGVSGDEGGERVRLQVHTLGRVSILRGGDPVTFQLKGTVPLLVYLALTPNRTRLEIQQDLYPDKDPDAASSYVRKGIQELRELLGHGAVLTEGPRNHSRYRLGPGLQLDLDLTRFLDAIGRAETARALALYRGEFLPGSDESEWVLQKRDEARLALTFELQNQMVAFQENHEWRRVILLANQYLRVDPYEVSVHALRVEAARRVGTAAELGRYVAAMNSASN</sequence>
<dbReference type="SUPFAM" id="SSF48452">
    <property type="entry name" value="TPR-like"/>
    <property type="match status" value="1"/>
</dbReference>
<dbReference type="InterPro" id="IPR051677">
    <property type="entry name" value="AfsR-DnrI-RedD_regulator"/>
</dbReference>
<dbReference type="Gene3D" id="1.10.10.10">
    <property type="entry name" value="Winged helix-like DNA-binding domain superfamily/Winged helix DNA-binding domain"/>
    <property type="match status" value="1"/>
</dbReference>
<reference evidence="1" key="1">
    <citation type="journal article" date="2014" name="Int. J. Syst. Evol. Microbiol.">
        <title>Complete genome sequence of Corynebacterium casei LMG S-19264T (=DSM 44701T), isolated from a smear-ripened cheese.</title>
        <authorList>
            <consortium name="US DOE Joint Genome Institute (JGI-PGF)"/>
            <person name="Walter F."/>
            <person name="Albersmeier A."/>
            <person name="Kalinowski J."/>
            <person name="Ruckert C."/>
        </authorList>
    </citation>
    <scope>NUCLEOTIDE SEQUENCE</scope>
    <source>
        <strain evidence="1">JCM 14371</strain>
    </source>
</reference>
<dbReference type="EMBL" id="BMOE01000001">
    <property type="protein sequence ID" value="GGJ64627.1"/>
    <property type="molecule type" value="Genomic_DNA"/>
</dbReference>
<accession>A0A917P6V3</accession>
<evidence type="ECO:0000313" key="2">
    <source>
        <dbReference type="Proteomes" id="UP000635726"/>
    </source>
</evidence>
<protein>
    <recommendedName>
        <fullName evidence="3">Bacterial transcriptional activator domain-containing protein</fullName>
    </recommendedName>
</protein>
<dbReference type="InterPro" id="IPR036388">
    <property type="entry name" value="WH-like_DNA-bd_sf"/>
</dbReference>
<gene>
    <name evidence="1" type="ORF">GCM10008939_05650</name>
</gene>
<dbReference type="Proteomes" id="UP000635726">
    <property type="component" value="Unassembled WGS sequence"/>
</dbReference>
<name>A0A917P6V3_9DEIO</name>
<evidence type="ECO:0000313" key="1">
    <source>
        <dbReference type="EMBL" id="GGJ64627.1"/>
    </source>
</evidence>
<dbReference type="Gene3D" id="1.25.40.10">
    <property type="entry name" value="Tetratricopeptide repeat domain"/>
    <property type="match status" value="1"/>
</dbReference>
<organism evidence="1 2">
    <name type="scientific">Deinococcus aquiradiocola</name>
    <dbReference type="NCBI Taxonomy" id="393059"/>
    <lineage>
        <taxon>Bacteria</taxon>
        <taxon>Thermotogati</taxon>
        <taxon>Deinococcota</taxon>
        <taxon>Deinococci</taxon>
        <taxon>Deinococcales</taxon>
        <taxon>Deinococcaceae</taxon>
        <taxon>Deinococcus</taxon>
    </lineage>
</organism>
<comment type="caution">
    <text evidence="1">The sequence shown here is derived from an EMBL/GenBank/DDBJ whole genome shotgun (WGS) entry which is preliminary data.</text>
</comment>
<reference evidence="1" key="2">
    <citation type="submission" date="2020-09" db="EMBL/GenBank/DDBJ databases">
        <authorList>
            <person name="Sun Q."/>
            <person name="Ohkuma M."/>
        </authorList>
    </citation>
    <scope>NUCLEOTIDE SEQUENCE</scope>
    <source>
        <strain evidence="1">JCM 14371</strain>
    </source>
</reference>
<dbReference type="InterPro" id="IPR011990">
    <property type="entry name" value="TPR-like_helical_dom_sf"/>
</dbReference>
<keyword evidence="2" id="KW-1185">Reference proteome</keyword>
<dbReference type="PANTHER" id="PTHR35807">
    <property type="entry name" value="TRANSCRIPTIONAL REGULATOR REDD-RELATED"/>
    <property type="match status" value="1"/>
</dbReference>
<proteinExistence type="predicted"/>